<dbReference type="InterPro" id="IPR058923">
    <property type="entry name" value="RCC1-like_dom"/>
</dbReference>
<feature type="domain" description="RCC1-like" evidence="4">
    <location>
        <begin position="23"/>
        <end position="268"/>
    </location>
</feature>
<keyword evidence="3" id="KW-0732">Signal</keyword>
<evidence type="ECO:0000256" key="1">
    <source>
        <dbReference type="ARBA" id="ARBA00022737"/>
    </source>
</evidence>
<evidence type="ECO:0000256" key="3">
    <source>
        <dbReference type="SAM" id="SignalP"/>
    </source>
</evidence>
<feature type="signal peptide" evidence="3">
    <location>
        <begin position="1"/>
        <end position="22"/>
    </location>
</feature>
<dbReference type="PANTHER" id="PTHR22872">
    <property type="entry name" value="BTK-BINDING PROTEIN-RELATED"/>
    <property type="match status" value="1"/>
</dbReference>
<evidence type="ECO:0000313" key="5">
    <source>
        <dbReference type="EMBL" id="KAJ7365728.1"/>
    </source>
</evidence>
<feature type="repeat" description="RCC1" evidence="2">
    <location>
        <begin position="220"/>
        <end position="272"/>
    </location>
</feature>
<evidence type="ECO:0000256" key="2">
    <source>
        <dbReference type="PROSITE-ProRule" id="PRU00235"/>
    </source>
</evidence>
<sequence>MALAVWAPVVTKLLTLTFLLLGDYGKLGHGNSQTHKAPKLIEGNLSGKVVCVVTAGYRHSAAVTEDGDIYTWGEGDYGRLGCGDNNSRNVPTLVKDISVGQVACGSAHTLCISKDGRTVWSFGSGDNGKLGHGDTNRVYKPKVIEGLQGLVIKQVCCGSQFSLALTSTGLVFAWGCGPCLGTGSVDATSARPRLIDELQSTCVIDIAVGDSHCLALSKDLQVYAWGNNSMGQCGQGHSNTPITKPAKVVGMDGVPVHQIVAGTSHSLAWTSLPSERQLISWHRPYCVDLGESTFGMLKTFLERNKLGMLQEQNTTPFSDMSECHQFTVLCLELLSDHLSLASAAGASASVLGEHTRPLSHLLFRLLDTTTSEDIQEAVNEALSVGASLLLPPLPERMEVLHTLLPQAPDSWDSLTVGERKQLSIILRSMQDDRHIATLLGFSGVIKDEEKLSGTQNDLGERNNSTLTDVLLKTLLRNLTFQVEKSLAHIESEVCNNDTPTNGGKVTQEDSHSFYLRQLLLSFLKHLLVHCQSPDSVNDTATKVLQSHLFLLLPCAGEVMDQAYKLLTSYTGSAASHIRDKLQGVVYQSVAGSALSVLVHSLMLMPLETIKPLLPSFLALLPSIDRLNKVLPAAALLEEQELEWPVQGIPEKIDPAALPLAQPVSSWVWLVDLERALALLVGQTLGGMLAGPGVSREEKDCEKWLNSPLLWNGLEDRGPERGTITLYECPG</sequence>
<dbReference type="EMBL" id="MU827302">
    <property type="protein sequence ID" value="KAJ7365728.1"/>
    <property type="molecule type" value="Genomic_DNA"/>
</dbReference>
<gene>
    <name evidence="5" type="ORF">OS493_002444</name>
</gene>
<dbReference type="InterPro" id="IPR009091">
    <property type="entry name" value="RCC1/BLIP-II"/>
</dbReference>
<proteinExistence type="predicted"/>
<keyword evidence="1" id="KW-0677">Repeat</keyword>
<name>A0A9X0CP11_9CNID</name>
<organism evidence="5 6">
    <name type="scientific">Desmophyllum pertusum</name>
    <dbReference type="NCBI Taxonomy" id="174260"/>
    <lineage>
        <taxon>Eukaryota</taxon>
        <taxon>Metazoa</taxon>
        <taxon>Cnidaria</taxon>
        <taxon>Anthozoa</taxon>
        <taxon>Hexacorallia</taxon>
        <taxon>Scleractinia</taxon>
        <taxon>Caryophylliina</taxon>
        <taxon>Caryophylliidae</taxon>
        <taxon>Desmophyllum</taxon>
    </lineage>
</organism>
<feature type="repeat" description="RCC1" evidence="2">
    <location>
        <begin position="14"/>
        <end position="66"/>
    </location>
</feature>
<evidence type="ECO:0000259" key="4">
    <source>
        <dbReference type="Pfam" id="PF25390"/>
    </source>
</evidence>
<dbReference type="Proteomes" id="UP001163046">
    <property type="component" value="Unassembled WGS sequence"/>
</dbReference>
<protein>
    <recommendedName>
        <fullName evidence="4">RCC1-like domain-containing protein</fullName>
    </recommendedName>
</protein>
<dbReference type="PRINTS" id="PR00633">
    <property type="entry name" value="RCCNDNSATION"/>
</dbReference>
<dbReference type="PROSITE" id="PS00626">
    <property type="entry name" value="RCC1_2"/>
    <property type="match status" value="1"/>
</dbReference>
<keyword evidence="6" id="KW-1185">Reference proteome</keyword>
<reference evidence="5" key="1">
    <citation type="submission" date="2023-01" db="EMBL/GenBank/DDBJ databases">
        <title>Genome assembly of the deep-sea coral Lophelia pertusa.</title>
        <authorList>
            <person name="Herrera S."/>
            <person name="Cordes E."/>
        </authorList>
    </citation>
    <scope>NUCLEOTIDE SEQUENCE</scope>
    <source>
        <strain evidence="5">USNM1676648</strain>
        <tissue evidence="5">Polyp</tissue>
    </source>
</reference>
<dbReference type="Gene3D" id="2.130.10.30">
    <property type="entry name" value="Regulator of chromosome condensation 1/beta-lactamase-inhibitor protein II"/>
    <property type="match status" value="1"/>
</dbReference>
<dbReference type="InterPro" id="IPR000408">
    <property type="entry name" value="Reg_chr_condens"/>
</dbReference>
<dbReference type="SUPFAM" id="SSF50985">
    <property type="entry name" value="RCC1/BLIP-II"/>
    <property type="match status" value="1"/>
</dbReference>
<feature type="repeat" description="RCC1" evidence="2">
    <location>
        <begin position="67"/>
        <end position="115"/>
    </location>
</feature>
<feature type="repeat" description="RCC1" evidence="2">
    <location>
        <begin position="169"/>
        <end position="219"/>
    </location>
</feature>
<dbReference type="PROSITE" id="PS50012">
    <property type="entry name" value="RCC1_3"/>
    <property type="match status" value="5"/>
</dbReference>
<accession>A0A9X0CP11</accession>
<dbReference type="PANTHER" id="PTHR22872:SF2">
    <property type="entry name" value="INHIBITOR OF BRUTON TYROSINE KINASE"/>
    <property type="match status" value="1"/>
</dbReference>
<comment type="caution">
    <text evidence="5">The sequence shown here is derived from an EMBL/GenBank/DDBJ whole genome shotgun (WGS) entry which is preliminary data.</text>
</comment>
<dbReference type="InterPro" id="IPR051625">
    <property type="entry name" value="Signaling_Regulatory_Domain"/>
</dbReference>
<evidence type="ECO:0000313" key="6">
    <source>
        <dbReference type="Proteomes" id="UP001163046"/>
    </source>
</evidence>
<dbReference type="AlphaFoldDB" id="A0A9X0CP11"/>
<dbReference type="OrthoDB" id="6021957at2759"/>
<feature type="chain" id="PRO_5040845344" description="RCC1-like domain-containing protein" evidence="3">
    <location>
        <begin position="23"/>
        <end position="730"/>
    </location>
</feature>
<dbReference type="Pfam" id="PF25390">
    <property type="entry name" value="WD40_RLD"/>
    <property type="match status" value="1"/>
</dbReference>
<feature type="repeat" description="RCC1" evidence="2">
    <location>
        <begin position="117"/>
        <end position="168"/>
    </location>
</feature>